<keyword evidence="3 6" id="KW-0378">Hydrolase</keyword>
<evidence type="ECO:0000256" key="4">
    <source>
        <dbReference type="SAM" id="MobiDB-lite"/>
    </source>
</evidence>
<feature type="compositionally biased region" description="Polar residues" evidence="4">
    <location>
        <begin position="24"/>
        <end position="33"/>
    </location>
</feature>
<comment type="caution">
    <text evidence="6">The sequence shown here is derived from an EMBL/GenBank/DDBJ whole genome shotgun (WGS) entry which is preliminary data.</text>
</comment>
<feature type="domain" description="AB hydrolase-1" evidence="5">
    <location>
        <begin position="112"/>
        <end position="500"/>
    </location>
</feature>
<reference evidence="6 7" key="1">
    <citation type="submission" date="2019-03" db="EMBL/GenBank/DDBJ databases">
        <title>Genomic Encyclopedia of Type Strains, Phase IV (KMG-IV): sequencing the most valuable type-strain genomes for metagenomic binning, comparative biology and taxonomic classification.</title>
        <authorList>
            <person name="Goeker M."/>
        </authorList>
    </citation>
    <scope>NUCLEOTIDE SEQUENCE [LARGE SCALE GENOMIC DNA]</scope>
    <source>
        <strain evidence="6 7">DSM 45765</strain>
    </source>
</reference>
<dbReference type="PANTHER" id="PTHR43248:SF29">
    <property type="entry name" value="TRIPEPTIDYL AMINOPEPTIDASE"/>
    <property type="match status" value="1"/>
</dbReference>
<organism evidence="6 7">
    <name type="scientific">Tamaricihabitans halophyticus</name>
    <dbReference type="NCBI Taxonomy" id="1262583"/>
    <lineage>
        <taxon>Bacteria</taxon>
        <taxon>Bacillati</taxon>
        <taxon>Actinomycetota</taxon>
        <taxon>Actinomycetes</taxon>
        <taxon>Pseudonocardiales</taxon>
        <taxon>Pseudonocardiaceae</taxon>
        <taxon>Tamaricihabitans</taxon>
    </lineage>
</organism>
<dbReference type="Gene3D" id="3.40.50.1820">
    <property type="entry name" value="alpha/beta hydrolase"/>
    <property type="match status" value="1"/>
</dbReference>
<gene>
    <name evidence="6" type="ORF">EV191_110221</name>
</gene>
<proteinExistence type="inferred from homology"/>
<evidence type="ECO:0000313" key="7">
    <source>
        <dbReference type="Proteomes" id="UP000294911"/>
    </source>
</evidence>
<dbReference type="GO" id="GO:0016787">
    <property type="term" value="F:hydrolase activity"/>
    <property type="evidence" value="ECO:0007669"/>
    <property type="project" value="UniProtKB-KW"/>
</dbReference>
<keyword evidence="7" id="KW-1185">Reference proteome</keyword>
<evidence type="ECO:0000256" key="3">
    <source>
        <dbReference type="ARBA" id="ARBA00022801"/>
    </source>
</evidence>
<dbReference type="InterPro" id="IPR029058">
    <property type="entry name" value="AB_hydrolase_fold"/>
</dbReference>
<evidence type="ECO:0000256" key="1">
    <source>
        <dbReference type="ARBA" id="ARBA00010088"/>
    </source>
</evidence>
<dbReference type="RefSeq" id="WP_132878946.1">
    <property type="nucleotide sequence ID" value="NZ_SLXQ01000010.1"/>
</dbReference>
<dbReference type="PANTHER" id="PTHR43248">
    <property type="entry name" value="2-SUCCINYL-6-HYDROXY-2,4-CYCLOHEXADIENE-1-CARBOXYLATE SYNTHASE"/>
    <property type="match status" value="1"/>
</dbReference>
<dbReference type="EMBL" id="SLXQ01000010">
    <property type="protein sequence ID" value="TCP48660.1"/>
    <property type="molecule type" value="Genomic_DNA"/>
</dbReference>
<comment type="similarity">
    <text evidence="1">Belongs to the peptidase S33 family.</text>
</comment>
<sequence>MVSLLAVAGLLAACAGDDSGDQEGAQQEVTEQQGPAGAVPEGLDEFYGQSLTWQDCEDYATSDTASMAFNVTGIECTRLTVPLDYAKPDGETITIGVLRHKADDQQRRIGSLIMNPGGPGAAGMPAAAQTASSATDSPLSKRFDFVGFDPRGVGASEPQISCLTGEERDAERAEDDEADTSPAGVRKQEEDQRAFAEKCAERTEHGEQMLANMGTRDVVKDMDVLRSALGDEQLSYVGYSYGTRIGSVYAETFPDNVRALVLDGALDPNQDPTDELVAQGEGFQQAFGQFADWCAKRQDCALGQQADQATEKFQELVQPLIERPVEVGDGRKLSFDDATTAAAQAMYSEQLWEPLNSGLNELNRNRGAALMQLADLYNERNKDGSYATTQDAFTAVRCVDDEPVTDRQELLATERKYKEVAPFLDNGQPAGGVRDACAFWPVPNTDQPSTPEVPDLPQTLVVSTTNDPATPYEAGGKLADALGGSLLTFEGNQHTVFLQGNQCVDKIGADYLIDLKVPSEGQRCS</sequence>
<evidence type="ECO:0000259" key="5">
    <source>
        <dbReference type="Pfam" id="PF00561"/>
    </source>
</evidence>
<dbReference type="SUPFAM" id="SSF53474">
    <property type="entry name" value="alpha/beta-Hydrolases"/>
    <property type="match status" value="1"/>
</dbReference>
<dbReference type="OrthoDB" id="3252468at2"/>
<accession>A0A4R2QHB6</accession>
<dbReference type="InterPro" id="IPR051601">
    <property type="entry name" value="Serine_prot/Carboxylest_S33"/>
</dbReference>
<name>A0A4R2QHB6_9PSEU</name>
<protein>
    <submittedName>
        <fullName evidence="6">Alpha/beta hydrolase family protein</fullName>
    </submittedName>
</protein>
<keyword evidence="2" id="KW-0732">Signal</keyword>
<evidence type="ECO:0000313" key="6">
    <source>
        <dbReference type="EMBL" id="TCP48660.1"/>
    </source>
</evidence>
<dbReference type="InterPro" id="IPR000073">
    <property type="entry name" value="AB_hydrolase_1"/>
</dbReference>
<dbReference type="Pfam" id="PF00561">
    <property type="entry name" value="Abhydrolase_1"/>
    <property type="match status" value="1"/>
</dbReference>
<dbReference type="AlphaFoldDB" id="A0A4R2QHB6"/>
<evidence type="ECO:0000256" key="2">
    <source>
        <dbReference type="ARBA" id="ARBA00022729"/>
    </source>
</evidence>
<feature type="region of interest" description="Disordered" evidence="4">
    <location>
        <begin position="156"/>
        <end position="193"/>
    </location>
</feature>
<dbReference type="Proteomes" id="UP000294911">
    <property type="component" value="Unassembled WGS sequence"/>
</dbReference>
<feature type="region of interest" description="Disordered" evidence="4">
    <location>
        <begin position="17"/>
        <end position="41"/>
    </location>
</feature>